<dbReference type="EMBL" id="JAIVGD010000003">
    <property type="protein sequence ID" value="KAH0776299.1"/>
    <property type="molecule type" value="Genomic_DNA"/>
</dbReference>
<evidence type="ECO:0000313" key="2">
    <source>
        <dbReference type="EMBL" id="KAH0776299.1"/>
    </source>
</evidence>
<evidence type="ECO:0000256" key="1">
    <source>
        <dbReference type="SAM" id="MobiDB-lite"/>
    </source>
</evidence>
<gene>
    <name evidence="2" type="ORF">KY290_007710</name>
</gene>
<dbReference type="Proteomes" id="UP000826656">
    <property type="component" value="Unassembled WGS sequence"/>
</dbReference>
<proteinExistence type="predicted"/>
<name>A0ABQ7W6D0_SOLTU</name>
<organism evidence="2 3">
    <name type="scientific">Solanum tuberosum</name>
    <name type="common">Potato</name>
    <dbReference type="NCBI Taxonomy" id="4113"/>
    <lineage>
        <taxon>Eukaryota</taxon>
        <taxon>Viridiplantae</taxon>
        <taxon>Streptophyta</taxon>
        <taxon>Embryophyta</taxon>
        <taxon>Tracheophyta</taxon>
        <taxon>Spermatophyta</taxon>
        <taxon>Magnoliopsida</taxon>
        <taxon>eudicotyledons</taxon>
        <taxon>Gunneridae</taxon>
        <taxon>Pentapetalae</taxon>
        <taxon>asterids</taxon>
        <taxon>lamiids</taxon>
        <taxon>Solanales</taxon>
        <taxon>Solanaceae</taxon>
        <taxon>Solanoideae</taxon>
        <taxon>Solaneae</taxon>
        <taxon>Solanum</taxon>
    </lineage>
</organism>
<evidence type="ECO:0000313" key="3">
    <source>
        <dbReference type="Proteomes" id="UP000826656"/>
    </source>
</evidence>
<protein>
    <submittedName>
        <fullName evidence="2">Uncharacterized protein</fullName>
    </submittedName>
</protein>
<reference evidence="2 3" key="1">
    <citation type="journal article" date="2021" name="bioRxiv">
        <title>Chromosome-scale and haplotype-resolved genome assembly of a tetraploid potato cultivar.</title>
        <authorList>
            <person name="Sun H."/>
            <person name="Jiao W.-B."/>
            <person name="Krause K."/>
            <person name="Campoy J.A."/>
            <person name="Goel M."/>
            <person name="Folz-Donahue K."/>
            <person name="Kukat C."/>
            <person name="Huettel B."/>
            <person name="Schneeberger K."/>
        </authorList>
    </citation>
    <scope>NUCLEOTIDE SEQUENCE [LARGE SCALE GENOMIC DNA]</scope>
    <source>
        <strain evidence="2">SolTubOtavaFocal</strain>
        <tissue evidence="2">Leaves</tissue>
    </source>
</reference>
<sequence length="138" mass="15164">MANSSGGLIHPEDFPPLTQPGLSKSNQPNQVLQNYVELIKPKPLISQGPKVPPKPVVLIYGEPNITWKSSEIRSLIIEENLHYAIIRKFSYGKPEKGELRKSIPKQCGIKGENTIGGILCQSKGDVQANENFEVGSMV</sequence>
<keyword evidence="3" id="KW-1185">Reference proteome</keyword>
<comment type="caution">
    <text evidence="2">The sequence shown here is derived from an EMBL/GenBank/DDBJ whole genome shotgun (WGS) entry which is preliminary data.</text>
</comment>
<accession>A0ABQ7W6D0</accession>
<feature type="region of interest" description="Disordered" evidence="1">
    <location>
        <begin position="1"/>
        <end position="26"/>
    </location>
</feature>